<accession>A0ABP2IEQ9</accession>
<proteinExistence type="predicted"/>
<evidence type="ECO:0000313" key="2">
    <source>
        <dbReference type="EMBL" id="EFG82034.1"/>
    </source>
</evidence>
<gene>
    <name evidence="2" type="ORF">HMPREF0281_00741</name>
</gene>
<keyword evidence="3" id="KW-1185">Reference proteome</keyword>
<organism evidence="2 3">
    <name type="scientific">Corynebacterium ammoniagenes DSM 20306</name>
    <dbReference type="NCBI Taxonomy" id="649754"/>
    <lineage>
        <taxon>Bacteria</taxon>
        <taxon>Bacillati</taxon>
        <taxon>Actinomycetota</taxon>
        <taxon>Actinomycetes</taxon>
        <taxon>Mycobacteriales</taxon>
        <taxon>Corynebacteriaceae</taxon>
        <taxon>Corynebacterium</taxon>
    </lineage>
</organism>
<feature type="signal peptide" evidence="1">
    <location>
        <begin position="1"/>
        <end position="30"/>
    </location>
</feature>
<keyword evidence="1" id="KW-0732">Signal</keyword>
<reference evidence="2 3" key="1">
    <citation type="submission" date="2010-04" db="EMBL/GenBank/DDBJ databases">
        <authorList>
            <person name="Weinstock G."/>
            <person name="Sodergren E."/>
            <person name="Clifton S."/>
            <person name="Fulton L."/>
            <person name="Fulton B."/>
            <person name="Courtney L."/>
            <person name="Fronick C."/>
            <person name="Harrison M."/>
            <person name="Strong C."/>
            <person name="Farmer C."/>
            <person name="Delahaunty K."/>
            <person name="Markovic C."/>
            <person name="Hall O."/>
            <person name="Minx P."/>
            <person name="Tomlinson C."/>
            <person name="Mitreva M."/>
            <person name="Hou S."/>
            <person name="Wollam A."/>
            <person name="Pepin K.H."/>
            <person name="Johnson M."/>
            <person name="Bhonagiri V."/>
            <person name="Zhang X."/>
            <person name="Suruliraj S."/>
            <person name="Warren W."/>
            <person name="Chinwalla A."/>
            <person name="Mardis E.R."/>
            <person name="Wilson R.K."/>
        </authorList>
    </citation>
    <scope>NUCLEOTIDE SEQUENCE [LARGE SCALE GENOMIC DNA]</scope>
    <source>
        <strain evidence="2 3">DSM 20306</strain>
    </source>
</reference>
<evidence type="ECO:0000313" key="3">
    <source>
        <dbReference type="Proteomes" id="UP000006015"/>
    </source>
</evidence>
<name>A0ABP2IEQ9_CORAM</name>
<dbReference type="EMBL" id="ADNS01000004">
    <property type="protein sequence ID" value="EFG82034.1"/>
    <property type="molecule type" value="Genomic_DNA"/>
</dbReference>
<evidence type="ECO:0008006" key="4">
    <source>
        <dbReference type="Google" id="ProtNLM"/>
    </source>
</evidence>
<feature type="chain" id="PRO_5045320919" description="SCP domain-containing protein" evidence="1">
    <location>
        <begin position="31"/>
        <end position="184"/>
    </location>
</feature>
<evidence type="ECO:0000256" key="1">
    <source>
        <dbReference type="SAM" id="SignalP"/>
    </source>
</evidence>
<protein>
    <recommendedName>
        <fullName evidence="4">SCP domain-containing protein</fullName>
    </recommendedName>
</protein>
<dbReference type="Proteomes" id="UP000006015">
    <property type="component" value="Unassembled WGS sequence"/>
</dbReference>
<sequence>MVVAMSISRRLTAIALAGALTLGGTAAANAQENPAEELSSQAQTQINIAAAQFISSLPQDVKDAAHKYGIDLPTLAGAAETLRYETVQHLEEAGHTKDNTAQSTAQQWADEAAAGKVSFEDGVGHGTANADKGTGAILKLTEQQARDRINWLDREGNPHNEPTGFGVATATDGKYVYIAEFFLN</sequence>
<comment type="caution">
    <text evidence="2">The sequence shown here is derived from an EMBL/GenBank/DDBJ whole genome shotgun (WGS) entry which is preliminary data.</text>
</comment>